<dbReference type="HAMAP" id="MF_00532_B">
    <property type="entry name" value="Ribosomal_uS9_B"/>
    <property type="match status" value="1"/>
</dbReference>
<name>A0A4D6C391_9CHLO</name>
<accession>A0A4D6C391</accession>
<dbReference type="PANTHER" id="PTHR21569">
    <property type="entry name" value="RIBOSOMAL PROTEIN S9"/>
    <property type="match status" value="1"/>
</dbReference>
<dbReference type="GO" id="GO:0003723">
    <property type="term" value="F:RNA binding"/>
    <property type="evidence" value="ECO:0007669"/>
    <property type="project" value="TreeGrafter"/>
</dbReference>
<keyword evidence="3 5" id="KW-0687">Ribonucleoprotein</keyword>
<proteinExistence type="inferred from homology"/>
<dbReference type="Gene3D" id="3.30.230.10">
    <property type="match status" value="1"/>
</dbReference>
<dbReference type="PANTHER" id="PTHR21569:SF1">
    <property type="entry name" value="SMALL RIBOSOMAL SUBUNIT PROTEIN US9M"/>
    <property type="match status" value="1"/>
</dbReference>
<feature type="region of interest" description="Disordered" evidence="7">
    <location>
        <begin position="128"/>
        <end position="149"/>
    </location>
</feature>
<dbReference type="GO" id="GO:0003735">
    <property type="term" value="F:structural constituent of ribosome"/>
    <property type="evidence" value="ECO:0007669"/>
    <property type="project" value="InterPro"/>
</dbReference>
<geneLocation type="chloroplast" evidence="8"/>
<evidence type="ECO:0000256" key="7">
    <source>
        <dbReference type="SAM" id="MobiDB-lite"/>
    </source>
</evidence>
<evidence type="ECO:0000256" key="2">
    <source>
        <dbReference type="ARBA" id="ARBA00022980"/>
    </source>
</evidence>
<comment type="subcellular location">
    <subcellularLocation>
        <location evidence="5">Plastid</location>
        <location evidence="5">Chloroplast</location>
    </subcellularLocation>
</comment>
<dbReference type="GO" id="GO:0006412">
    <property type="term" value="P:translation"/>
    <property type="evidence" value="ECO:0007669"/>
    <property type="project" value="UniProtKB-UniRule"/>
</dbReference>
<dbReference type="InterPro" id="IPR020574">
    <property type="entry name" value="Ribosomal_uS9_CS"/>
</dbReference>
<evidence type="ECO:0000256" key="3">
    <source>
        <dbReference type="ARBA" id="ARBA00023274"/>
    </source>
</evidence>
<reference evidence="8" key="1">
    <citation type="journal article" date="2019" name="Genome Biol. Evol.">
        <title>Tracing the Evolution of the Plastome and Mitogenome in the Chloropicophyceae Uncovered Convergent tRNA Gene Losses and a Variant Plastid Genetic Code.</title>
        <authorList>
            <person name="Turmel M."/>
            <person name="Dos Santos A.L."/>
            <person name="Otis C."/>
            <person name="Sergerie R."/>
            <person name="Lemieux C."/>
        </authorList>
    </citation>
    <scope>NUCLEOTIDE SEQUENCE</scope>
</reference>
<keyword evidence="8" id="KW-0150">Chloroplast</keyword>
<dbReference type="RefSeq" id="YP_009646456.1">
    <property type="nucleotide sequence ID" value="NC_042488.1"/>
</dbReference>
<dbReference type="EMBL" id="MK085994">
    <property type="protein sequence ID" value="QBX98226.1"/>
    <property type="molecule type" value="Genomic_DNA"/>
</dbReference>
<dbReference type="SUPFAM" id="SSF54211">
    <property type="entry name" value="Ribosomal protein S5 domain 2-like"/>
    <property type="match status" value="1"/>
</dbReference>
<dbReference type="GO" id="GO:0015935">
    <property type="term" value="C:small ribosomal subunit"/>
    <property type="evidence" value="ECO:0007669"/>
    <property type="project" value="TreeGrafter"/>
</dbReference>
<dbReference type="GO" id="GO:0009507">
    <property type="term" value="C:chloroplast"/>
    <property type="evidence" value="ECO:0007669"/>
    <property type="project" value="UniProtKB-SubCell"/>
</dbReference>
<dbReference type="InterPro" id="IPR000754">
    <property type="entry name" value="Ribosomal_uS9"/>
</dbReference>
<keyword evidence="2 5" id="KW-0689">Ribosomal protein</keyword>
<evidence type="ECO:0000256" key="5">
    <source>
        <dbReference type="HAMAP-Rule" id="MF_00532"/>
    </source>
</evidence>
<dbReference type="InterPro" id="IPR023035">
    <property type="entry name" value="Ribosomal_uS9_bac/plastid"/>
</dbReference>
<sequence>MDVQNMEHVNNQNFFLGLGRRKRSSARITVLPKPKDSSESTFSCQINGQSFESYFQKDPFSLLKVQAPFKVIQEQDYPFLEVRVNVSGGGLSSQADAIRLALSKALIQMQPNLRQLLRQAGFLTSDARRKERKKYGLKKARKAPQFSKR</sequence>
<comment type="similarity">
    <text evidence="1 5 6">Belongs to the universal ribosomal protein uS9 family.</text>
</comment>
<dbReference type="Pfam" id="PF00380">
    <property type="entry name" value="Ribosomal_S9"/>
    <property type="match status" value="1"/>
</dbReference>
<gene>
    <name evidence="5 8" type="primary">rps9</name>
</gene>
<evidence type="ECO:0000313" key="8">
    <source>
        <dbReference type="EMBL" id="QBX98226.1"/>
    </source>
</evidence>
<dbReference type="GeneID" id="40351252"/>
<dbReference type="AlphaFoldDB" id="A0A4D6C391"/>
<protein>
    <recommendedName>
        <fullName evidence="4 5">Small ribosomal subunit protein uS9c</fullName>
    </recommendedName>
</protein>
<dbReference type="InterPro" id="IPR020568">
    <property type="entry name" value="Ribosomal_Su5_D2-typ_SF"/>
</dbReference>
<evidence type="ECO:0000256" key="6">
    <source>
        <dbReference type="RuleBase" id="RU003815"/>
    </source>
</evidence>
<feature type="compositionally biased region" description="Basic residues" evidence="7">
    <location>
        <begin position="130"/>
        <end position="149"/>
    </location>
</feature>
<dbReference type="NCBIfam" id="NF001099">
    <property type="entry name" value="PRK00132.1"/>
    <property type="match status" value="1"/>
</dbReference>
<dbReference type="InterPro" id="IPR014721">
    <property type="entry name" value="Ribsml_uS5_D2-typ_fold_subgr"/>
</dbReference>
<evidence type="ECO:0000256" key="4">
    <source>
        <dbReference type="ARBA" id="ARBA00035152"/>
    </source>
</evidence>
<organism evidence="8">
    <name type="scientific">Chloropicon maureeniae</name>
    <dbReference type="NCBI Taxonomy" id="1461542"/>
    <lineage>
        <taxon>Eukaryota</taxon>
        <taxon>Viridiplantae</taxon>
        <taxon>Chlorophyta</taxon>
        <taxon>Chloropicophyceae</taxon>
        <taxon>Chloropicales</taxon>
        <taxon>Chloropicaceae</taxon>
        <taxon>Chloropicon</taxon>
    </lineage>
</organism>
<evidence type="ECO:0000256" key="1">
    <source>
        <dbReference type="ARBA" id="ARBA00005251"/>
    </source>
</evidence>
<keyword evidence="8" id="KW-0934">Plastid</keyword>
<dbReference type="PROSITE" id="PS00360">
    <property type="entry name" value="RIBOSOMAL_S9"/>
    <property type="match status" value="1"/>
</dbReference>